<gene>
    <name evidence="3" type="ORF">HNP73_002691</name>
</gene>
<dbReference type="Pfam" id="PF13416">
    <property type="entry name" value="SBP_bac_8"/>
    <property type="match status" value="1"/>
</dbReference>
<keyword evidence="1 2" id="KW-0732">Signal</keyword>
<comment type="caution">
    <text evidence="3">The sequence shown here is derived from an EMBL/GenBank/DDBJ whole genome shotgun (WGS) entry which is preliminary data.</text>
</comment>
<dbReference type="GO" id="GO:0015888">
    <property type="term" value="P:thiamine transport"/>
    <property type="evidence" value="ECO:0007669"/>
    <property type="project" value="TreeGrafter"/>
</dbReference>
<feature type="chain" id="PRO_5032849065" evidence="2">
    <location>
        <begin position="26"/>
        <end position="347"/>
    </location>
</feature>
<dbReference type="GO" id="GO:0030976">
    <property type="term" value="F:thiamine pyrophosphate binding"/>
    <property type="evidence" value="ECO:0007669"/>
    <property type="project" value="TreeGrafter"/>
</dbReference>
<dbReference type="PANTHER" id="PTHR30006:SF2">
    <property type="entry name" value="ABC TRANSPORTER SUBSTRATE-BINDING PROTEIN"/>
    <property type="match status" value="1"/>
</dbReference>
<reference evidence="3 4" key="1">
    <citation type="submission" date="2020-08" db="EMBL/GenBank/DDBJ databases">
        <title>Genomic Encyclopedia of Type Strains, Phase IV (KMG-IV): sequencing the most valuable type-strain genomes for metagenomic binning, comparative biology and taxonomic classification.</title>
        <authorList>
            <person name="Goeker M."/>
        </authorList>
    </citation>
    <scope>NUCLEOTIDE SEQUENCE [LARGE SCALE GENOMIC DNA]</scope>
    <source>
        <strain evidence="3 4">DSM 101730</strain>
    </source>
</reference>
<protein>
    <submittedName>
        <fullName evidence="3">Putative spermidine/putrescine transport system substrate-binding protein</fullName>
    </submittedName>
</protein>
<evidence type="ECO:0000313" key="4">
    <source>
        <dbReference type="Proteomes" id="UP000549457"/>
    </source>
</evidence>
<dbReference type="PANTHER" id="PTHR30006">
    <property type="entry name" value="THIAMINE-BINDING PERIPLASMIC PROTEIN-RELATED"/>
    <property type="match status" value="1"/>
</dbReference>
<sequence length="347" mass="37961">MTVSCFKKCLLAAASVFALAGTAHAGGEIVFGCFGGTVQQTYENYLIKDFESKHDIKVRYIPGVSTHFVAQLQAQAQKPEYDLVCIDNGPQGQARDLGVLRAVPETVVNYQDTLPIARGVDDSGVGYGLLAMGLVYNEEALTKAGVAPPRTWNDLADPRFEGMVGMPGFNSTPGVFTLMMLAQNNGGSVENIDPGFEKVRDVVKNVSAFGAGGEMSKEFQQGEIAVSVWTNGETARFVRRTGFPLKFVYPEDGTPIVMPMLNLVKDSPNQSNAETWLNYLLSEDAQAIYVEQSRVGPVNAKVKLTPELADGVIYGEETIGKLIRPDWPAINKERAAWTERWNREVER</sequence>
<dbReference type="GO" id="GO:0030288">
    <property type="term" value="C:outer membrane-bounded periplasmic space"/>
    <property type="evidence" value="ECO:0007669"/>
    <property type="project" value="TreeGrafter"/>
</dbReference>
<feature type="signal peptide" evidence="2">
    <location>
        <begin position="1"/>
        <end position="25"/>
    </location>
</feature>
<dbReference type="GO" id="GO:0030975">
    <property type="term" value="F:thiamine binding"/>
    <property type="evidence" value="ECO:0007669"/>
    <property type="project" value="TreeGrafter"/>
</dbReference>
<evidence type="ECO:0000256" key="1">
    <source>
        <dbReference type="ARBA" id="ARBA00022729"/>
    </source>
</evidence>
<organism evidence="3 4">
    <name type="scientific">Amaricoccus macauensis</name>
    <dbReference type="NCBI Taxonomy" id="57001"/>
    <lineage>
        <taxon>Bacteria</taxon>
        <taxon>Pseudomonadati</taxon>
        <taxon>Pseudomonadota</taxon>
        <taxon>Alphaproteobacteria</taxon>
        <taxon>Rhodobacterales</taxon>
        <taxon>Paracoccaceae</taxon>
        <taxon>Amaricoccus</taxon>
    </lineage>
</organism>
<dbReference type="AlphaFoldDB" id="A0A840SQB0"/>
<keyword evidence="4" id="KW-1185">Reference proteome</keyword>
<evidence type="ECO:0000313" key="3">
    <source>
        <dbReference type="EMBL" id="MBB5222755.1"/>
    </source>
</evidence>
<dbReference type="EMBL" id="JACHFM010000002">
    <property type="protein sequence ID" value="MBB5222755.1"/>
    <property type="molecule type" value="Genomic_DNA"/>
</dbReference>
<accession>A0A840SQB0</accession>
<dbReference type="InterPro" id="IPR006059">
    <property type="entry name" value="SBP"/>
</dbReference>
<dbReference type="Proteomes" id="UP000549457">
    <property type="component" value="Unassembled WGS sequence"/>
</dbReference>
<proteinExistence type="predicted"/>
<dbReference type="SUPFAM" id="SSF53850">
    <property type="entry name" value="Periplasmic binding protein-like II"/>
    <property type="match status" value="1"/>
</dbReference>
<name>A0A840SQB0_9RHOB</name>
<evidence type="ECO:0000256" key="2">
    <source>
        <dbReference type="SAM" id="SignalP"/>
    </source>
</evidence>
<dbReference type="RefSeq" id="WP_184150137.1">
    <property type="nucleotide sequence ID" value="NZ_JACHFM010000002.1"/>
</dbReference>
<dbReference type="Gene3D" id="3.40.190.10">
    <property type="entry name" value="Periplasmic binding protein-like II"/>
    <property type="match status" value="2"/>
</dbReference>